<reference evidence="1" key="1">
    <citation type="submission" date="2021-06" db="EMBL/GenBank/DDBJ databases">
        <authorList>
            <person name="Arsene-Ploetze F."/>
        </authorList>
    </citation>
    <scope>NUCLEOTIDE SEQUENCE</scope>
    <source>
        <strain evidence="1">SBRY1</strain>
    </source>
</reference>
<keyword evidence="1" id="KW-0282">Flagellum</keyword>
<keyword evidence="1" id="KW-0969">Cilium</keyword>
<protein>
    <submittedName>
        <fullName evidence="1">Flagellar hook-associated protein flgK</fullName>
    </submittedName>
</protein>
<dbReference type="Proteomes" id="UP001153328">
    <property type="component" value="Unassembled WGS sequence"/>
</dbReference>
<evidence type="ECO:0000313" key="2">
    <source>
        <dbReference type="Proteomes" id="UP001153328"/>
    </source>
</evidence>
<organism evidence="1 2">
    <name type="scientific">Actinacidiphila bryophytorum</name>
    <dbReference type="NCBI Taxonomy" id="1436133"/>
    <lineage>
        <taxon>Bacteria</taxon>
        <taxon>Bacillati</taxon>
        <taxon>Actinomycetota</taxon>
        <taxon>Actinomycetes</taxon>
        <taxon>Kitasatosporales</taxon>
        <taxon>Streptomycetaceae</taxon>
        <taxon>Actinacidiphila</taxon>
    </lineage>
</organism>
<dbReference type="AlphaFoldDB" id="A0A9W4E329"/>
<evidence type="ECO:0000313" key="1">
    <source>
        <dbReference type="EMBL" id="CAG7606728.1"/>
    </source>
</evidence>
<accession>A0A9W4E329</accession>
<proteinExistence type="predicted"/>
<sequence length="112" mass="12314">MRFPRKRVNQIFTHPAQAAVCRSRDAAAGGAYVFGGRGGLYRAAGSPMTITPSHPVVPSPLRDHWQTAAAGRVRVRARRPRSSGWPGAGSWHTCTVVCPRRDLNLCTRLRRP</sequence>
<keyword evidence="2" id="KW-1185">Reference proteome</keyword>
<keyword evidence="1" id="KW-0966">Cell projection</keyword>
<name>A0A9W4E329_9ACTN</name>
<gene>
    <name evidence="1" type="ORF">SBRY_10963</name>
</gene>
<dbReference type="EMBL" id="CAJVAX010000001">
    <property type="protein sequence ID" value="CAG7606728.1"/>
    <property type="molecule type" value="Genomic_DNA"/>
</dbReference>
<comment type="caution">
    <text evidence="1">The sequence shown here is derived from an EMBL/GenBank/DDBJ whole genome shotgun (WGS) entry which is preliminary data.</text>
</comment>